<organism evidence="1 2">
    <name type="scientific">Kibdelosporangium aridum</name>
    <dbReference type="NCBI Taxonomy" id="2030"/>
    <lineage>
        <taxon>Bacteria</taxon>
        <taxon>Bacillati</taxon>
        <taxon>Actinomycetota</taxon>
        <taxon>Actinomycetes</taxon>
        <taxon>Pseudonocardiales</taxon>
        <taxon>Pseudonocardiaceae</taxon>
        <taxon>Kibdelosporangium</taxon>
    </lineage>
</organism>
<evidence type="ECO:0000313" key="1">
    <source>
        <dbReference type="EMBL" id="SMD17914.1"/>
    </source>
</evidence>
<evidence type="ECO:0000313" key="2">
    <source>
        <dbReference type="Proteomes" id="UP000192674"/>
    </source>
</evidence>
<sequence>MVATEGVAAASTRRIAGEANLPPAVVHYCFRSVEDLLDALTALVFGEMAEVAAVALRARGGVESSIKAALHRLWAPYRTDPARYKALFDLIPYALRRPSATVVIREYEDKICGLAERFLIDVAERNNKTWQDPADVIGRVLISTVDGVVLAWLIDRDDGKTEAALDWLAASIASGVTDSSGHS</sequence>
<dbReference type="EMBL" id="FWXV01000005">
    <property type="protein sequence ID" value="SMD17914.1"/>
    <property type="molecule type" value="Genomic_DNA"/>
</dbReference>
<dbReference type="InterPro" id="IPR036271">
    <property type="entry name" value="Tet_transcr_reg_TetR-rel_C_sf"/>
</dbReference>
<dbReference type="SUPFAM" id="SSF48498">
    <property type="entry name" value="Tetracyclin repressor-like, C-terminal domain"/>
    <property type="match status" value="1"/>
</dbReference>
<proteinExistence type="predicted"/>
<protein>
    <submittedName>
        <fullName evidence="1">Transcriptional regulator, TetR family</fullName>
    </submittedName>
</protein>
<reference evidence="1 2" key="1">
    <citation type="submission" date="2017-04" db="EMBL/GenBank/DDBJ databases">
        <authorList>
            <person name="Afonso C.L."/>
            <person name="Miller P.J."/>
            <person name="Scott M.A."/>
            <person name="Spackman E."/>
            <person name="Goraichik I."/>
            <person name="Dimitrov K.M."/>
            <person name="Suarez D.L."/>
            <person name="Swayne D.E."/>
        </authorList>
    </citation>
    <scope>NUCLEOTIDE SEQUENCE [LARGE SCALE GENOMIC DNA]</scope>
    <source>
        <strain evidence="1 2">DSM 43828</strain>
    </source>
</reference>
<keyword evidence="2" id="KW-1185">Reference proteome</keyword>
<dbReference type="Gene3D" id="1.10.357.10">
    <property type="entry name" value="Tetracycline Repressor, domain 2"/>
    <property type="match status" value="1"/>
</dbReference>
<gene>
    <name evidence="1" type="ORF">SAMN05661093_05650</name>
</gene>
<accession>A0A1W2F7Q7</accession>
<name>A0A1W2F7Q7_KIBAR</name>
<dbReference type="InterPro" id="IPR009057">
    <property type="entry name" value="Homeodomain-like_sf"/>
</dbReference>
<dbReference type="Proteomes" id="UP000192674">
    <property type="component" value="Unassembled WGS sequence"/>
</dbReference>
<dbReference type="SUPFAM" id="SSF46689">
    <property type="entry name" value="Homeodomain-like"/>
    <property type="match status" value="1"/>
</dbReference>
<dbReference type="AlphaFoldDB" id="A0A1W2F7Q7"/>